<sequence>MIFSINVLFRSHLLAFKILSLIYPISTKNYPTMCTGGYKQKTPRMWSLIKGHTSTIVRHLSFEPT</sequence>
<gene>
    <name evidence="1" type="ORF">METZ01_LOCUS367993</name>
</gene>
<organism evidence="1">
    <name type="scientific">marine metagenome</name>
    <dbReference type="NCBI Taxonomy" id="408172"/>
    <lineage>
        <taxon>unclassified sequences</taxon>
        <taxon>metagenomes</taxon>
        <taxon>ecological metagenomes</taxon>
    </lineage>
</organism>
<dbReference type="AlphaFoldDB" id="A0A382SYZ3"/>
<name>A0A382SYZ3_9ZZZZ</name>
<proteinExistence type="predicted"/>
<dbReference type="EMBL" id="UINC01132679">
    <property type="protein sequence ID" value="SVD15139.1"/>
    <property type="molecule type" value="Genomic_DNA"/>
</dbReference>
<protein>
    <submittedName>
        <fullName evidence="1">Uncharacterized protein</fullName>
    </submittedName>
</protein>
<accession>A0A382SYZ3</accession>
<evidence type="ECO:0000313" key="1">
    <source>
        <dbReference type="EMBL" id="SVD15139.1"/>
    </source>
</evidence>
<reference evidence="1" key="1">
    <citation type="submission" date="2018-05" db="EMBL/GenBank/DDBJ databases">
        <authorList>
            <person name="Lanie J.A."/>
            <person name="Ng W.-L."/>
            <person name="Kazmierczak K.M."/>
            <person name="Andrzejewski T.M."/>
            <person name="Davidsen T.M."/>
            <person name="Wayne K.J."/>
            <person name="Tettelin H."/>
            <person name="Glass J.I."/>
            <person name="Rusch D."/>
            <person name="Podicherti R."/>
            <person name="Tsui H.-C.T."/>
            <person name="Winkler M.E."/>
        </authorList>
    </citation>
    <scope>NUCLEOTIDE SEQUENCE</scope>
</reference>